<feature type="non-terminal residue" evidence="1">
    <location>
        <position position="1"/>
    </location>
</feature>
<organism evidence="1">
    <name type="scientific">Dendroctonus ponderosae</name>
    <name type="common">Mountain pine beetle</name>
    <dbReference type="NCBI Taxonomy" id="77166"/>
    <lineage>
        <taxon>Eukaryota</taxon>
        <taxon>Metazoa</taxon>
        <taxon>Ecdysozoa</taxon>
        <taxon>Arthropoda</taxon>
        <taxon>Hexapoda</taxon>
        <taxon>Insecta</taxon>
        <taxon>Pterygota</taxon>
        <taxon>Neoptera</taxon>
        <taxon>Endopterygota</taxon>
        <taxon>Coleoptera</taxon>
        <taxon>Polyphaga</taxon>
        <taxon>Cucujiformia</taxon>
        <taxon>Curculionidae</taxon>
        <taxon>Scolytinae</taxon>
        <taxon>Dendroctonus</taxon>
    </lineage>
</organism>
<sequence>MPELESVTRIFNLPIVETGLSYAENIYQRIKKSNSLFTWTFDQAENTLYSVIDSAGPAIYLIQGPLSQVDKIVCKTLDIVEEKVPSINLPPEMVNKRIVTPVLKRADSVKQVGNSVLESKYTVFAADTLDGALTVADKYVDKYLPPDDQDKEVNQPSGKGGKAIHTIQHVDRLGRKLKRRLTRRTIAEVKALKEHSAEAVHVLIYVAELVATDPVVAFQKGKELWTSLSKDEPENQARPENVEQLIVLLTRESARRMVHLVNFTTSVAKKVNRNVTRSVAVLVHKFIGVADSVVKKSNSLFTWTFDQAENTLYSVIDSAGPAIYLIQGPLSQVDKIVCKTLDIVEEKVPSINLPPEMVNKRIVTPVLKRADSVKQVGNSVLESKYTVFAADTLDGALTVADKYVDKYLPPDDQDKEVNQPSGKGGKAIHTIQHVDRLGRKLKRRLTRRTIAEVKALKEHSAEAVHVLIYVAELVATDPVVAFQKGKELWTSLSKDEPENQARPENVEQLIVLLTRESARRMVHLVNFTTSVAKKVNRNVTRSVAVLVHKFIGVADSVVKTAHLEQVQQATTSVIRTHAYSVTLLLKQLNTQLTNILDNWAKQLAIPTEDNTEEPKPEILEKLHQTQTVLPVPQIKFQQIKSFHVNAIKNKNGFEYTMAENLNKDY</sequence>
<dbReference type="GO" id="GO:0005811">
    <property type="term" value="C:lipid droplet"/>
    <property type="evidence" value="ECO:0007669"/>
    <property type="project" value="TreeGrafter"/>
</dbReference>
<protein>
    <submittedName>
        <fullName evidence="1">Uncharacterized protein</fullName>
    </submittedName>
</protein>
<dbReference type="AlphaFoldDB" id="N6T3L2"/>
<accession>N6T3L2</accession>
<dbReference type="GO" id="GO:0019915">
    <property type="term" value="P:lipid storage"/>
    <property type="evidence" value="ECO:0007669"/>
    <property type="project" value="TreeGrafter"/>
</dbReference>
<name>N6T3L2_DENPD</name>
<dbReference type="GO" id="GO:0005829">
    <property type="term" value="C:cytosol"/>
    <property type="evidence" value="ECO:0007669"/>
    <property type="project" value="TreeGrafter"/>
</dbReference>
<proteinExistence type="predicted"/>
<gene>
    <name evidence="1" type="ORF">YQE_11168</name>
</gene>
<reference evidence="1" key="1">
    <citation type="journal article" date="2013" name="Genome Biol.">
        <title>Draft genome of the mountain pine beetle, Dendroctonus ponderosae Hopkins, a major forest pest.</title>
        <authorList>
            <person name="Keeling C.I."/>
            <person name="Yuen M.M."/>
            <person name="Liao N.Y."/>
            <person name="Docking T.R."/>
            <person name="Chan S.K."/>
            <person name="Taylor G.A."/>
            <person name="Palmquist D.L."/>
            <person name="Jackman S.D."/>
            <person name="Nguyen A."/>
            <person name="Li M."/>
            <person name="Henderson H."/>
            <person name="Janes J.K."/>
            <person name="Zhao Y."/>
            <person name="Pandoh P."/>
            <person name="Moore R."/>
            <person name="Sperling F.A."/>
            <person name="Huber D.P."/>
            <person name="Birol I."/>
            <person name="Jones S.J."/>
            <person name="Bohlmann J."/>
        </authorList>
    </citation>
    <scope>NUCLEOTIDE SEQUENCE</scope>
</reference>
<dbReference type="EMBL" id="KB741238">
    <property type="protein sequence ID" value="ENN72183.1"/>
    <property type="molecule type" value="Genomic_DNA"/>
</dbReference>
<dbReference type="GO" id="GO:0010890">
    <property type="term" value="P:positive regulation of triglyceride storage"/>
    <property type="evidence" value="ECO:0007669"/>
    <property type="project" value="TreeGrafter"/>
</dbReference>
<dbReference type="PANTHER" id="PTHR14024">
    <property type="entry name" value="PERILIPIN"/>
    <property type="match status" value="1"/>
</dbReference>
<dbReference type="OrthoDB" id="376826at2759"/>
<evidence type="ECO:0000313" key="1">
    <source>
        <dbReference type="EMBL" id="ENN72183.1"/>
    </source>
</evidence>
<dbReference type="PANTHER" id="PTHR14024:SF49">
    <property type="entry name" value="LIPID STORAGE DROPLETS SURFACE-BINDING PROTEIN 1"/>
    <property type="match status" value="1"/>
</dbReference>